<reference evidence="11" key="1">
    <citation type="submission" date="2017-02" db="UniProtKB">
        <authorList>
            <consortium name="WormBaseParasite"/>
        </authorList>
    </citation>
    <scope>IDENTIFICATION</scope>
</reference>
<evidence type="ECO:0000313" key="10">
    <source>
        <dbReference type="Proteomes" id="UP000274756"/>
    </source>
</evidence>
<evidence type="ECO:0000256" key="6">
    <source>
        <dbReference type="ARBA" id="ARBA00023136"/>
    </source>
</evidence>
<evidence type="ECO:0000256" key="7">
    <source>
        <dbReference type="SAM" id="Phobius"/>
    </source>
</evidence>
<keyword evidence="3" id="KW-0813">Transport</keyword>
<evidence type="ECO:0000256" key="1">
    <source>
        <dbReference type="ARBA" id="ARBA00004141"/>
    </source>
</evidence>
<dbReference type="GO" id="GO:0000139">
    <property type="term" value="C:Golgi membrane"/>
    <property type="evidence" value="ECO:0007669"/>
    <property type="project" value="InterPro"/>
</dbReference>
<proteinExistence type="inferred from homology"/>
<protein>
    <submittedName>
        <fullName evidence="11">Nucleotide-sugar transporter</fullName>
    </submittedName>
</protein>
<dbReference type="InterPro" id="IPR037185">
    <property type="entry name" value="EmrE-like"/>
</dbReference>
<feature type="transmembrane region" description="Helical" evidence="7">
    <location>
        <begin position="281"/>
        <end position="300"/>
    </location>
</feature>
<evidence type="ECO:0000256" key="2">
    <source>
        <dbReference type="ARBA" id="ARBA00009976"/>
    </source>
</evidence>
<dbReference type="Proteomes" id="UP000274756">
    <property type="component" value="Unassembled WGS sequence"/>
</dbReference>
<evidence type="ECO:0000313" key="11">
    <source>
        <dbReference type="WBParaSite" id="DME_0000390101-mRNA-1"/>
    </source>
</evidence>
<dbReference type="OrthoDB" id="408493at2759"/>
<dbReference type="PIRSF" id="PIRSF005799">
    <property type="entry name" value="UDP-gal_transpt"/>
    <property type="match status" value="1"/>
</dbReference>
<dbReference type="InterPro" id="IPR007271">
    <property type="entry name" value="Nuc_sug_transpt"/>
</dbReference>
<evidence type="ECO:0000313" key="8">
    <source>
        <dbReference type="EMBL" id="VDN57933.1"/>
    </source>
</evidence>
<dbReference type="EMBL" id="UYYG01001164">
    <property type="protein sequence ID" value="VDN57933.1"/>
    <property type="molecule type" value="Genomic_DNA"/>
</dbReference>
<evidence type="ECO:0000256" key="4">
    <source>
        <dbReference type="ARBA" id="ARBA00022692"/>
    </source>
</evidence>
<comment type="similarity">
    <text evidence="2">Belongs to the nucleotide-sugar transporter family. SLC35A subfamily.</text>
</comment>
<keyword evidence="6 7" id="KW-0472">Membrane</keyword>
<name>A0A0N4U9W1_DRAME</name>
<dbReference type="Pfam" id="PF04142">
    <property type="entry name" value="Nuc_sug_transp"/>
    <property type="match status" value="1"/>
</dbReference>
<keyword evidence="4 7" id="KW-0812">Transmembrane</keyword>
<keyword evidence="10" id="KW-1185">Reference proteome</keyword>
<accession>A0A0N4U9W1</accession>
<keyword evidence="5 7" id="KW-1133">Transmembrane helix</keyword>
<evidence type="ECO:0000256" key="5">
    <source>
        <dbReference type="ARBA" id="ARBA00022989"/>
    </source>
</evidence>
<feature type="transmembrane region" description="Helical" evidence="7">
    <location>
        <begin position="225"/>
        <end position="250"/>
    </location>
</feature>
<dbReference type="SUPFAM" id="SSF103481">
    <property type="entry name" value="Multidrug resistance efflux transporter EmrE"/>
    <property type="match status" value="1"/>
</dbReference>
<comment type="subcellular location">
    <subcellularLocation>
        <location evidence="1">Membrane</location>
        <topology evidence="1">Multi-pass membrane protein</topology>
    </subcellularLocation>
</comment>
<keyword evidence="3" id="KW-0762">Sugar transport</keyword>
<sequence length="302" mass="33988">MASEMKNLEEKKLPENSHIKRDVDNNNSSLIFRFSIIISVIVMWTSYTIMVRYAKQNSQEVIMENYFDKPIEVLKMSVPSIVYTFQNNLEFVALSNLSAAVYQVTVQLKIVTTAIFMTFFLHRRLSHRRWFAILLLFIGVASVQLNAINDAKKGENHIIGLVAVLLACVMAGFAGVYFEWMLKNGTTGLWMRNFQLYTCGMVSAFLGCFISDGKRIVTNGFFAGYNINVIVIIALLSFGGICVSLIIKFLDNIHKSFALSFTIIFVTIISAIIFGDTNFGAYFIIGSILVCAAIFIYNSVKE</sequence>
<feature type="transmembrane region" description="Helical" evidence="7">
    <location>
        <begin position="130"/>
        <end position="147"/>
    </location>
</feature>
<feature type="transmembrane region" description="Helical" evidence="7">
    <location>
        <begin position="100"/>
        <end position="121"/>
    </location>
</feature>
<dbReference type="STRING" id="318479.A0A0N4U9W1"/>
<evidence type="ECO:0000256" key="3">
    <source>
        <dbReference type="ARBA" id="ARBA00022597"/>
    </source>
</evidence>
<dbReference type="NCBIfam" id="TIGR00803">
    <property type="entry name" value="nst"/>
    <property type="match status" value="1"/>
</dbReference>
<feature type="transmembrane region" description="Helical" evidence="7">
    <location>
        <begin position="159"/>
        <end position="182"/>
    </location>
</feature>
<dbReference type="AlphaFoldDB" id="A0A0N4U9W1"/>
<organism evidence="9 11">
    <name type="scientific">Dracunculus medinensis</name>
    <name type="common">Guinea worm</name>
    <dbReference type="NCBI Taxonomy" id="318479"/>
    <lineage>
        <taxon>Eukaryota</taxon>
        <taxon>Metazoa</taxon>
        <taxon>Ecdysozoa</taxon>
        <taxon>Nematoda</taxon>
        <taxon>Chromadorea</taxon>
        <taxon>Rhabditida</taxon>
        <taxon>Spirurina</taxon>
        <taxon>Dracunculoidea</taxon>
        <taxon>Dracunculidae</taxon>
        <taxon>Dracunculus</taxon>
    </lineage>
</organism>
<feature type="transmembrane region" description="Helical" evidence="7">
    <location>
        <begin position="257"/>
        <end position="275"/>
    </location>
</feature>
<feature type="transmembrane region" description="Helical" evidence="7">
    <location>
        <begin position="30"/>
        <end position="50"/>
    </location>
</feature>
<dbReference type="GO" id="GO:0015165">
    <property type="term" value="F:pyrimidine nucleotide-sugar transmembrane transporter activity"/>
    <property type="evidence" value="ECO:0007669"/>
    <property type="project" value="InterPro"/>
</dbReference>
<dbReference type="WBParaSite" id="DME_0000390101-mRNA-1">
    <property type="protein sequence ID" value="DME_0000390101-mRNA-1"/>
    <property type="gene ID" value="DME_0000390101"/>
</dbReference>
<dbReference type="PANTHER" id="PTHR10231">
    <property type="entry name" value="NUCLEOTIDE-SUGAR TRANSMEMBRANE TRANSPORTER"/>
    <property type="match status" value="1"/>
</dbReference>
<feature type="transmembrane region" description="Helical" evidence="7">
    <location>
        <begin position="194"/>
        <end position="213"/>
    </location>
</feature>
<gene>
    <name evidence="8" type="ORF">DME_LOCUS7906</name>
</gene>
<dbReference type="Proteomes" id="UP000038040">
    <property type="component" value="Unplaced"/>
</dbReference>
<evidence type="ECO:0000313" key="9">
    <source>
        <dbReference type="Proteomes" id="UP000038040"/>
    </source>
</evidence>
<reference evidence="8 10" key="2">
    <citation type="submission" date="2018-11" db="EMBL/GenBank/DDBJ databases">
        <authorList>
            <consortium name="Pathogen Informatics"/>
        </authorList>
    </citation>
    <scope>NUCLEOTIDE SEQUENCE [LARGE SCALE GENOMIC DNA]</scope>
</reference>